<dbReference type="GO" id="GO:0005759">
    <property type="term" value="C:mitochondrial matrix"/>
    <property type="evidence" value="ECO:0007669"/>
    <property type="project" value="UniProtKB-SubCell"/>
</dbReference>
<name>A0A7S2G7W5_9STRA</name>
<evidence type="ECO:0000313" key="7">
    <source>
        <dbReference type="EMBL" id="CAD9437621.1"/>
    </source>
</evidence>
<evidence type="ECO:0000256" key="3">
    <source>
        <dbReference type="ARBA" id="ARBA00022946"/>
    </source>
</evidence>
<evidence type="ECO:0000256" key="4">
    <source>
        <dbReference type="ARBA" id="ARBA00023128"/>
    </source>
</evidence>
<keyword evidence="3" id="KW-0809">Transit peptide</keyword>
<dbReference type="EMBL" id="HBGS01034280">
    <property type="protein sequence ID" value="CAD9437621.1"/>
    <property type="molecule type" value="Transcribed_RNA"/>
</dbReference>
<keyword evidence="5 6" id="KW-0143">Chaperone</keyword>
<dbReference type="PANTHER" id="PTHR13137:SF6">
    <property type="entry name" value="SUCCINATE DEHYDROGENASE ASSEMBLY FACTOR 3, MITOCHONDRIAL"/>
    <property type="match status" value="1"/>
</dbReference>
<dbReference type="Pfam" id="PF13233">
    <property type="entry name" value="Complex1_LYR_2"/>
    <property type="match status" value="1"/>
</dbReference>
<comment type="subunit">
    <text evidence="6">Interacts with the iron-sulfur protein subunit within the SDH catalytic dimer.</text>
</comment>
<evidence type="ECO:0000256" key="2">
    <source>
        <dbReference type="ARBA" id="ARBA00006020"/>
    </source>
</evidence>
<comment type="function">
    <text evidence="6">Plays an essential role in the assembly of succinate dehydrogenase (SDH), an enzyme complex (also referred to as respiratory complex II) that is a component of both the tricarboxylic acid (TCA) cycle and the mitochondrial electron transport chain, and which couples the oxidation of succinate to fumarate with the reduction of ubiquinone (coenzyme Q) to ubiquinol. Promotes maturation of the iron-sulfur protein subunit of the SDH catalytic dimer, protecting it from the deleterious effects of oxidants. May act together with SDHAF1.</text>
</comment>
<sequence length="104" mass="12068">MSRALSLYRSILRGHRTLPAEMRELGDKYVRSEFRQHQAASPEFLETFFSEWEGYLETLQTSDSKTGFGRPLGEEISAMTDEQKQMLLKLAEETRSMHDHENNG</sequence>
<comment type="subcellular location">
    <subcellularLocation>
        <location evidence="1 6">Mitochondrion matrix</location>
    </subcellularLocation>
</comment>
<dbReference type="GO" id="GO:0006105">
    <property type="term" value="P:succinate metabolic process"/>
    <property type="evidence" value="ECO:0007669"/>
    <property type="project" value="TreeGrafter"/>
</dbReference>
<keyword evidence="4 6" id="KW-0496">Mitochondrion</keyword>
<dbReference type="InterPro" id="IPR008381">
    <property type="entry name" value="SDHAF3/Sdh7"/>
</dbReference>
<dbReference type="CDD" id="cd20270">
    <property type="entry name" value="Complex1_LYR_SDHAF3_LYRM10"/>
    <property type="match status" value="1"/>
</dbReference>
<evidence type="ECO:0000256" key="5">
    <source>
        <dbReference type="ARBA" id="ARBA00023186"/>
    </source>
</evidence>
<dbReference type="GO" id="GO:0005758">
    <property type="term" value="C:mitochondrial intermembrane space"/>
    <property type="evidence" value="ECO:0007669"/>
    <property type="project" value="TreeGrafter"/>
</dbReference>
<evidence type="ECO:0000256" key="1">
    <source>
        <dbReference type="ARBA" id="ARBA00004305"/>
    </source>
</evidence>
<comment type="similarity">
    <text evidence="2 6">Belongs to the complex I LYR family. SDHAF3 subfamily.</text>
</comment>
<proteinExistence type="inferred from homology"/>
<accession>A0A7S2G7W5</accession>
<dbReference type="PANTHER" id="PTHR13137">
    <property type="entry name" value="DC11 ACN9 HOMOLOG"/>
    <property type="match status" value="1"/>
</dbReference>
<dbReference type="GO" id="GO:0034553">
    <property type="term" value="P:mitochondrial respiratory chain complex II assembly"/>
    <property type="evidence" value="ECO:0007669"/>
    <property type="project" value="UniProtKB-UniRule"/>
</dbReference>
<reference evidence="7" key="1">
    <citation type="submission" date="2021-01" db="EMBL/GenBank/DDBJ databases">
        <authorList>
            <person name="Corre E."/>
            <person name="Pelletier E."/>
            <person name="Niang G."/>
            <person name="Scheremetjew M."/>
            <person name="Finn R."/>
            <person name="Kale V."/>
            <person name="Holt S."/>
            <person name="Cochrane G."/>
            <person name="Meng A."/>
            <person name="Brown T."/>
            <person name="Cohen L."/>
        </authorList>
    </citation>
    <scope>NUCLEOTIDE SEQUENCE</scope>
    <source>
        <strain evidence="7">CCMP1381</strain>
    </source>
</reference>
<organism evidence="7">
    <name type="scientific">Octactis speculum</name>
    <dbReference type="NCBI Taxonomy" id="3111310"/>
    <lineage>
        <taxon>Eukaryota</taxon>
        <taxon>Sar</taxon>
        <taxon>Stramenopiles</taxon>
        <taxon>Ochrophyta</taxon>
        <taxon>Dictyochophyceae</taxon>
        <taxon>Dictyochales</taxon>
        <taxon>Dictyochaceae</taxon>
        <taxon>Octactis</taxon>
    </lineage>
</organism>
<gene>
    <name evidence="7" type="ORF">DSPE1174_LOCUS17663</name>
</gene>
<evidence type="ECO:0000256" key="6">
    <source>
        <dbReference type="RuleBase" id="RU368039"/>
    </source>
</evidence>
<dbReference type="AlphaFoldDB" id="A0A7S2G7W5"/>
<protein>
    <recommendedName>
        <fullName evidence="6">Succinate dehydrogenase assembly factor 3</fullName>
        <shortName evidence="6">SDH assembly factor 3</shortName>
        <shortName evidence="6">SDHAF3</shortName>
    </recommendedName>
</protein>